<dbReference type="Pfam" id="PF01103">
    <property type="entry name" value="Omp85"/>
    <property type="match status" value="1"/>
</dbReference>
<dbReference type="PANTHER" id="PTHR12815">
    <property type="entry name" value="SORTING AND ASSEMBLY MACHINERY SAMM50 PROTEIN FAMILY MEMBER"/>
    <property type="match status" value="1"/>
</dbReference>
<comment type="subcellular location">
    <subcellularLocation>
        <location evidence="1">Membrane</location>
    </subcellularLocation>
</comment>
<dbReference type="Proteomes" id="UP000515292">
    <property type="component" value="Chromosome"/>
</dbReference>
<evidence type="ECO:0000256" key="3">
    <source>
        <dbReference type="ARBA" id="ARBA00022692"/>
    </source>
</evidence>
<keyword evidence="3" id="KW-0812">Transmembrane</keyword>
<dbReference type="RefSeq" id="WP_182297494.1">
    <property type="nucleotide sequence ID" value="NZ_CP059851.1"/>
</dbReference>
<name>A0A7G5IJX9_9SPHN</name>
<evidence type="ECO:0000256" key="1">
    <source>
        <dbReference type="ARBA" id="ARBA00004370"/>
    </source>
</evidence>
<evidence type="ECO:0000256" key="2">
    <source>
        <dbReference type="ARBA" id="ARBA00022452"/>
    </source>
</evidence>
<protein>
    <submittedName>
        <fullName evidence="6">BamA/TamA family outer membrane protein</fullName>
    </submittedName>
</protein>
<proteinExistence type="predicted"/>
<dbReference type="KEGG" id="sand:H3309_04045"/>
<feature type="domain" description="Bacterial surface antigen (D15)" evidence="5">
    <location>
        <begin position="338"/>
        <end position="625"/>
    </location>
</feature>
<evidence type="ECO:0000313" key="7">
    <source>
        <dbReference type="Proteomes" id="UP000515292"/>
    </source>
</evidence>
<dbReference type="InterPro" id="IPR039910">
    <property type="entry name" value="D15-like"/>
</dbReference>
<sequence>MTPRLLAVLVAQPLLAQNPDPLPPLPDLPGVTLPWPELPAPDPSAAPVGAAAADRATRLIVTGLPDAAVNSRFREASLLLREGRDPGTRGLAERRLRDDRLLLLNELRAAGWFGATIDSSLRVDPGPDAPFTATLAVTPGPRYTLSAVTLDAALPPEDATAARDALALAPGAPADNGTIAAALARLSVALPQRGYPFVETAPPALRLDHERRTAMLTLAVNPGPRSRIRDIRLDGPQVLNARHVAGLARFRRGDLYDSRRIDDFRRALIATGLYGLVSVQAERAGVNAQGEQMVDLILRVERAPPRTVALGLGYGTGQGVRAEASWQHRNLFPPEGGLTVRGTVGDREQVAALEYRRRNFRQRDRTLVARAAYSDSRFDAFAARGFETSLGLERETNIIWQKPFTYSVAAQVIGTSEEDRSLGTPNRRQFYLLALPVTVALDRSDDLLDPTRGWRLSTRISPEYSLQNPQKPYVRVQADGSAYLPAERVVFAGRLRLGTILGASRLDLAPSRRFYAGGGGSVRGFGFQDIGPKSTDNIPLGGRSLAEASVEARIRVGDFGIVPFLDAGQVADEGLPRLDTLRFGAGIGARYYTQFGPIRIDVATPLKRKPGEPTVGFYVSIGQAF</sequence>
<dbReference type="GO" id="GO:0019867">
    <property type="term" value="C:outer membrane"/>
    <property type="evidence" value="ECO:0007669"/>
    <property type="project" value="InterPro"/>
</dbReference>
<keyword evidence="2" id="KW-1134">Transmembrane beta strand</keyword>
<dbReference type="Gene3D" id="3.10.20.310">
    <property type="entry name" value="membrane protein fhac"/>
    <property type="match status" value="1"/>
</dbReference>
<keyword evidence="7" id="KW-1185">Reference proteome</keyword>
<accession>A0A7G5IJX9</accession>
<dbReference type="EMBL" id="CP059851">
    <property type="protein sequence ID" value="QMW23671.1"/>
    <property type="molecule type" value="Genomic_DNA"/>
</dbReference>
<dbReference type="AlphaFoldDB" id="A0A7G5IJX9"/>
<dbReference type="PANTHER" id="PTHR12815:SF18">
    <property type="entry name" value="SORTING AND ASSEMBLY MACHINERY COMPONENT 50 HOMOLOG"/>
    <property type="match status" value="1"/>
</dbReference>
<dbReference type="Gene3D" id="2.40.160.50">
    <property type="entry name" value="membrane protein fhac: a member of the omp85/tpsb transporter family"/>
    <property type="match status" value="1"/>
</dbReference>
<evidence type="ECO:0000256" key="4">
    <source>
        <dbReference type="ARBA" id="ARBA00023136"/>
    </source>
</evidence>
<evidence type="ECO:0000259" key="5">
    <source>
        <dbReference type="Pfam" id="PF01103"/>
    </source>
</evidence>
<dbReference type="InterPro" id="IPR000184">
    <property type="entry name" value="Bac_surfAg_D15"/>
</dbReference>
<gene>
    <name evidence="6" type="ORF">H3309_04045</name>
</gene>
<reference evidence="6 7" key="1">
    <citation type="submission" date="2020-07" db="EMBL/GenBank/DDBJ databases">
        <title>Complete genome sequence for Sandaracinobacter sp. M6.</title>
        <authorList>
            <person name="Tang Y."/>
            <person name="Liu Q."/>
            <person name="Guo Z."/>
            <person name="Lei P."/>
            <person name="Huang B."/>
        </authorList>
    </citation>
    <scope>NUCLEOTIDE SEQUENCE [LARGE SCALE GENOMIC DNA]</scope>
    <source>
        <strain evidence="6 7">M6</strain>
    </source>
</reference>
<organism evidence="6 7">
    <name type="scientific">Sandaracinobacteroides saxicola</name>
    <dbReference type="NCBI Taxonomy" id="2759707"/>
    <lineage>
        <taxon>Bacteria</taxon>
        <taxon>Pseudomonadati</taxon>
        <taxon>Pseudomonadota</taxon>
        <taxon>Alphaproteobacteria</taxon>
        <taxon>Sphingomonadales</taxon>
        <taxon>Sphingosinicellaceae</taxon>
        <taxon>Sandaracinobacteroides</taxon>
    </lineage>
</organism>
<evidence type="ECO:0000313" key="6">
    <source>
        <dbReference type="EMBL" id="QMW23671.1"/>
    </source>
</evidence>
<keyword evidence="4" id="KW-0472">Membrane</keyword>